<reference evidence="3 4" key="1">
    <citation type="submission" date="2021-04" db="EMBL/GenBank/DDBJ databases">
        <title>novel species isolated from subtropical streams in China.</title>
        <authorList>
            <person name="Lu H."/>
        </authorList>
    </citation>
    <scope>NUCLEOTIDE SEQUENCE [LARGE SCALE GENOMIC DNA]</scope>
    <source>
        <strain evidence="3 4">BYS107W</strain>
    </source>
</reference>
<feature type="chain" id="PRO_5037980345" evidence="1">
    <location>
        <begin position="22"/>
        <end position="256"/>
    </location>
</feature>
<feature type="signal peptide" evidence="1">
    <location>
        <begin position="1"/>
        <end position="21"/>
    </location>
</feature>
<dbReference type="Pfam" id="PF00497">
    <property type="entry name" value="SBP_bac_3"/>
    <property type="match status" value="1"/>
</dbReference>
<name>A0A941DH37_9BURK</name>
<feature type="domain" description="Solute-binding protein family 3/N-terminal" evidence="2">
    <location>
        <begin position="36"/>
        <end position="256"/>
    </location>
</feature>
<gene>
    <name evidence="3" type="ORF">KDM92_06075</name>
</gene>
<organism evidence="3 4">
    <name type="scientific">Undibacterium baiyunense</name>
    <dbReference type="NCBI Taxonomy" id="2828731"/>
    <lineage>
        <taxon>Bacteria</taxon>
        <taxon>Pseudomonadati</taxon>
        <taxon>Pseudomonadota</taxon>
        <taxon>Betaproteobacteria</taxon>
        <taxon>Burkholderiales</taxon>
        <taxon>Oxalobacteraceae</taxon>
        <taxon>Undibacterium</taxon>
    </lineage>
</organism>
<dbReference type="PANTHER" id="PTHR38834:SF3">
    <property type="entry name" value="SOLUTE-BINDING PROTEIN FAMILY 3_N-TERMINAL DOMAIN-CONTAINING PROTEIN"/>
    <property type="match status" value="1"/>
</dbReference>
<evidence type="ECO:0000313" key="4">
    <source>
        <dbReference type="Proteomes" id="UP000680158"/>
    </source>
</evidence>
<accession>A0A941DH37</accession>
<comment type="caution">
    <text evidence="3">The sequence shown here is derived from an EMBL/GenBank/DDBJ whole genome shotgun (WGS) entry which is preliminary data.</text>
</comment>
<keyword evidence="1" id="KW-0732">Signal</keyword>
<evidence type="ECO:0000313" key="3">
    <source>
        <dbReference type="EMBL" id="MBR7746142.1"/>
    </source>
</evidence>
<sequence length="256" mass="29200">MINWRFTLAIILLCIHFPASAEVVIRTAAQESSEPKYIAIHHDGKAAIGGICVDIFRAIEKRYPEIQFRGDQTWMPRLRIDANFLENRIDAICGVQNIDRNTAQYKLLSTPLFTVDYLLAMRADDPIQINSWDDIRALGDEGTILVIRGFGITDILQKMGGLKIDYGATSSISNLRKLLAGRGRFYCHRSPGIKTSIKHSGFSKEVRLLDSPKLSEKFYMGLRKDLPDRHVKMIEEALISLQKSGELKRIFERYRE</sequence>
<keyword evidence="4" id="KW-1185">Reference proteome</keyword>
<evidence type="ECO:0000259" key="2">
    <source>
        <dbReference type="SMART" id="SM00062"/>
    </source>
</evidence>
<dbReference type="AlphaFoldDB" id="A0A941DH37"/>
<dbReference type="SMART" id="SM00062">
    <property type="entry name" value="PBPb"/>
    <property type="match status" value="1"/>
</dbReference>
<dbReference type="Proteomes" id="UP000680158">
    <property type="component" value="Unassembled WGS sequence"/>
</dbReference>
<dbReference type="PANTHER" id="PTHR38834">
    <property type="entry name" value="PERIPLASMIC SUBSTRATE BINDING PROTEIN FAMILY 3"/>
    <property type="match status" value="1"/>
</dbReference>
<dbReference type="RefSeq" id="WP_212683514.1">
    <property type="nucleotide sequence ID" value="NZ_JAGSPM010000003.1"/>
</dbReference>
<protein>
    <submittedName>
        <fullName evidence="3">Transporter substrate-binding domain-containing protein</fullName>
    </submittedName>
</protein>
<dbReference type="SUPFAM" id="SSF53850">
    <property type="entry name" value="Periplasmic binding protein-like II"/>
    <property type="match status" value="1"/>
</dbReference>
<dbReference type="InterPro" id="IPR001638">
    <property type="entry name" value="Solute-binding_3/MltF_N"/>
</dbReference>
<proteinExistence type="predicted"/>
<dbReference type="Gene3D" id="3.40.190.10">
    <property type="entry name" value="Periplasmic binding protein-like II"/>
    <property type="match status" value="2"/>
</dbReference>
<evidence type="ECO:0000256" key="1">
    <source>
        <dbReference type="SAM" id="SignalP"/>
    </source>
</evidence>
<dbReference type="EMBL" id="JAGSPM010000003">
    <property type="protein sequence ID" value="MBR7746142.1"/>
    <property type="molecule type" value="Genomic_DNA"/>
</dbReference>